<feature type="compositionally biased region" description="Basic and acidic residues" evidence="1">
    <location>
        <begin position="321"/>
        <end position="330"/>
    </location>
</feature>
<dbReference type="PANTHER" id="PTHR35271:SF1">
    <property type="entry name" value="ABC TRANSPORTER, SUBSTRATE-BINDING LIPOPROTEIN"/>
    <property type="match status" value="1"/>
</dbReference>
<dbReference type="PROSITE" id="PS51257">
    <property type="entry name" value="PROKAR_LIPOPROTEIN"/>
    <property type="match status" value="1"/>
</dbReference>
<dbReference type="AlphaFoldDB" id="A0A7K0K2D6"/>
<feature type="signal peptide" evidence="2">
    <location>
        <begin position="1"/>
        <end position="21"/>
    </location>
</feature>
<reference evidence="3 4" key="1">
    <citation type="submission" date="2019-08" db="EMBL/GenBank/DDBJ databases">
        <title>In-depth cultivation of the pig gut microbiome towards novel bacterial diversity and tailored functional studies.</title>
        <authorList>
            <person name="Wylensek D."/>
            <person name="Hitch T.C.A."/>
            <person name="Clavel T."/>
        </authorList>
    </citation>
    <scope>NUCLEOTIDE SEQUENCE [LARGE SCALE GENOMIC DNA]</scope>
    <source>
        <strain evidence="3 4">RF-GAM-744-WT-7</strain>
    </source>
</reference>
<keyword evidence="4" id="KW-1185">Reference proteome</keyword>
<dbReference type="CDD" id="cd06325">
    <property type="entry name" value="PBP1_ABC_unchar_transporter"/>
    <property type="match status" value="1"/>
</dbReference>
<name>A0A7K0K2D6_9ACTO</name>
<keyword evidence="2" id="KW-0732">Signal</keyword>
<dbReference type="RefSeq" id="WP_154544500.1">
    <property type="nucleotide sequence ID" value="NZ_VUMY01000007.1"/>
</dbReference>
<gene>
    <name evidence="3" type="ORF">FYJ63_05200</name>
</gene>
<evidence type="ECO:0000313" key="3">
    <source>
        <dbReference type="EMBL" id="MST49632.1"/>
    </source>
</evidence>
<dbReference type="SUPFAM" id="SSF53822">
    <property type="entry name" value="Periplasmic binding protein-like I"/>
    <property type="match status" value="1"/>
</dbReference>
<dbReference type="EMBL" id="VUMY01000007">
    <property type="protein sequence ID" value="MST49632.1"/>
    <property type="molecule type" value="Genomic_DNA"/>
</dbReference>
<evidence type="ECO:0000313" key="4">
    <source>
        <dbReference type="Proteomes" id="UP000442535"/>
    </source>
</evidence>
<feature type="region of interest" description="Disordered" evidence="1">
    <location>
        <begin position="305"/>
        <end position="330"/>
    </location>
</feature>
<evidence type="ECO:0000256" key="1">
    <source>
        <dbReference type="SAM" id="MobiDB-lite"/>
    </source>
</evidence>
<dbReference type="Gene3D" id="3.40.50.2300">
    <property type="match status" value="2"/>
</dbReference>
<dbReference type="InterPro" id="IPR028082">
    <property type="entry name" value="Peripla_BP_I"/>
</dbReference>
<evidence type="ECO:0000256" key="2">
    <source>
        <dbReference type="SAM" id="SignalP"/>
    </source>
</evidence>
<feature type="chain" id="PRO_5038777147" evidence="2">
    <location>
        <begin position="22"/>
        <end position="330"/>
    </location>
</feature>
<sequence length="330" mass="34038">MRKLFVPIAAGTLALALTACGGTPAKSSTSGSPAADDGKYKVGISQIVSHPSLDASVKGFKSALKDAGLEVTYDDQNAQNDQGTASSIAAKFATQDLDLILAVATPMAQAVAGKVTDVPVLFTAVTDPEAAKLVASNNAPGGNVTGTTDMNPVAEQIDLVKQVKPQAKKVGIIYSSGEVNSEVQVKLAREEAKAQGLEVVEKTVTNSSEVVQAAQALEGVDAIYVPTDNTVVSALASVIQYAEANKILVVVGESDSVSKGGALTYGLDYETLGRQTGEMAVKILKGGAKPETMAVEAQKTPQLVVNPKAAERMGSPLPQELLDKADKTVE</sequence>
<accession>A0A7K0K2D6</accession>
<comment type="caution">
    <text evidence="3">The sequence shown here is derived from an EMBL/GenBank/DDBJ whole genome shotgun (WGS) entry which is preliminary data.</text>
</comment>
<dbReference type="InterPro" id="IPR007487">
    <property type="entry name" value="ABC_transpt-TYRBP-like"/>
</dbReference>
<organism evidence="3 4">
    <name type="scientific">Mobiluncus porci</name>
    <dbReference type="NCBI Taxonomy" id="2652278"/>
    <lineage>
        <taxon>Bacteria</taxon>
        <taxon>Bacillati</taxon>
        <taxon>Actinomycetota</taxon>
        <taxon>Actinomycetes</taxon>
        <taxon>Actinomycetales</taxon>
        <taxon>Actinomycetaceae</taxon>
        <taxon>Mobiluncus</taxon>
    </lineage>
</organism>
<protein>
    <submittedName>
        <fullName evidence="3">ABC transporter substrate-binding protein</fullName>
    </submittedName>
</protein>
<proteinExistence type="predicted"/>
<dbReference type="Pfam" id="PF04392">
    <property type="entry name" value="ABC_sub_bind"/>
    <property type="match status" value="1"/>
</dbReference>
<dbReference type="Proteomes" id="UP000442535">
    <property type="component" value="Unassembled WGS sequence"/>
</dbReference>
<dbReference type="PANTHER" id="PTHR35271">
    <property type="entry name" value="ABC TRANSPORTER, SUBSTRATE-BINDING LIPOPROTEIN-RELATED"/>
    <property type="match status" value="1"/>
</dbReference>